<dbReference type="InterPro" id="IPR003423">
    <property type="entry name" value="OMP_efflux"/>
</dbReference>
<dbReference type="GO" id="GO:0015562">
    <property type="term" value="F:efflux transmembrane transporter activity"/>
    <property type="evidence" value="ECO:0007669"/>
    <property type="project" value="InterPro"/>
</dbReference>
<keyword evidence="8" id="KW-0175">Coiled coil</keyword>
<proteinExistence type="inferred from homology"/>
<keyword evidence="7" id="KW-0998">Cell outer membrane</keyword>
<evidence type="ECO:0000256" key="7">
    <source>
        <dbReference type="ARBA" id="ARBA00023237"/>
    </source>
</evidence>
<name>D3SNK2_THEAH</name>
<reference evidence="10" key="1">
    <citation type="journal article" date="2010" name="Stand. Genomic Sci.">
        <title>Complete genome sequence of Thermocrinis albus type strain (HI 11/12T).</title>
        <authorList>
            <person name="Wirth R."/>
            <person name="Sikorski J."/>
            <person name="Brambilla E."/>
            <person name="Misra M."/>
            <person name="Lapidus A."/>
            <person name="Copeland A."/>
            <person name="Nolan M."/>
            <person name="Lucas S."/>
            <person name="Chen F."/>
            <person name="Tice H."/>
            <person name="Cheng J.F."/>
            <person name="Han C."/>
            <person name="Detter J.C."/>
            <person name="Tapia R."/>
            <person name="Bruce D."/>
            <person name="Goodwin L."/>
            <person name="Pitluck S."/>
            <person name="Pati A."/>
            <person name="Anderson I."/>
            <person name="Ivanova N."/>
            <person name="Mavromatis K."/>
            <person name="Mikhailova N."/>
            <person name="Chen A."/>
            <person name="Palaniappan K."/>
            <person name="Bilek Y."/>
            <person name="Hader T."/>
            <person name="Land M."/>
            <person name="Hauser L."/>
            <person name="Chang Y.J."/>
            <person name="Jeffries C.D."/>
            <person name="Tindall B.J."/>
            <person name="Rohde M."/>
            <person name="Goker M."/>
            <person name="Bristow J."/>
            <person name="Eisen J.A."/>
            <person name="Markowitz V."/>
            <person name="Hugenholtz P."/>
            <person name="Kyrpides N.C."/>
            <person name="Klenk H.P."/>
        </authorList>
    </citation>
    <scope>NUCLEOTIDE SEQUENCE [LARGE SCALE GENOMIC DNA]</scope>
    <source>
        <strain evidence="10">DSM 14484 / JCM 11386 / HI 11/12</strain>
    </source>
</reference>
<dbReference type="PANTHER" id="PTHR30026:SF20">
    <property type="entry name" value="OUTER MEMBRANE PROTEIN TOLC"/>
    <property type="match status" value="1"/>
</dbReference>
<evidence type="ECO:0000256" key="4">
    <source>
        <dbReference type="ARBA" id="ARBA00022452"/>
    </source>
</evidence>
<keyword evidence="6" id="KW-0472">Membrane</keyword>
<dbReference type="KEGG" id="tal:Thal_0102"/>
<comment type="similarity">
    <text evidence="2">Belongs to the outer membrane factor (OMF) (TC 1.B.17) family.</text>
</comment>
<feature type="coiled-coil region" evidence="8">
    <location>
        <begin position="182"/>
        <end position="209"/>
    </location>
</feature>
<dbReference type="Gene3D" id="1.20.1600.10">
    <property type="entry name" value="Outer membrane efflux proteins (OEP)"/>
    <property type="match status" value="1"/>
</dbReference>
<evidence type="ECO:0000256" key="1">
    <source>
        <dbReference type="ARBA" id="ARBA00004442"/>
    </source>
</evidence>
<keyword evidence="10" id="KW-1185">Reference proteome</keyword>
<evidence type="ECO:0000256" key="8">
    <source>
        <dbReference type="SAM" id="Coils"/>
    </source>
</evidence>
<accession>D3SNK2</accession>
<dbReference type="HOGENOM" id="CLU_012817_10_4_0"/>
<evidence type="ECO:0000256" key="3">
    <source>
        <dbReference type="ARBA" id="ARBA00022448"/>
    </source>
</evidence>
<evidence type="ECO:0000256" key="6">
    <source>
        <dbReference type="ARBA" id="ARBA00023136"/>
    </source>
</evidence>
<dbReference type="Pfam" id="PF02321">
    <property type="entry name" value="OEP"/>
    <property type="match status" value="2"/>
</dbReference>
<dbReference type="GO" id="GO:0009279">
    <property type="term" value="C:cell outer membrane"/>
    <property type="evidence" value="ECO:0007669"/>
    <property type="project" value="UniProtKB-SubCell"/>
</dbReference>
<protein>
    <submittedName>
        <fullName evidence="9">Outer membrane efflux protein</fullName>
    </submittedName>
</protein>
<dbReference type="SUPFAM" id="SSF56954">
    <property type="entry name" value="Outer membrane efflux proteins (OEP)"/>
    <property type="match status" value="1"/>
</dbReference>
<dbReference type="RefSeq" id="WP_012991146.1">
    <property type="nucleotide sequence ID" value="NC_013894.1"/>
</dbReference>
<dbReference type="Proteomes" id="UP000002043">
    <property type="component" value="Chromosome"/>
</dbReference>
<dbReference type="AlphaFoldDB" id="D3SNK2"/>
<dbReference type="InterPro" id="IPR051906">
    <property type="entry name" value="TolC-like"/>
</dbReference>
<organism evidence="9 10">
    <name type="scientific">Thermocrinis albus (strain DSM 14484 / JCM 11386 / HI 11/12)</name>
    <dbReference type="NCBI Taxonomy" id="638303"/>
    <lineage>
        <taxon>Bacteria</taxon>
        <taxon>Pseudomonadati</taxon>
        <taxon>Aquificota</taxon>
        <taxon>Aquificia</taxon>
        <taxon>Aquificales</taxon>
        <taxon>Aquificaceae</taxon>
        <taxon>Thermocrinis</taxon>
    </lineage>
</organism>
<dbReference type="OrthoDB" id="9472at2"/>
<keyword evidence="4" id="KW-1134">Transmembrane beta strand</keyword>
<dbReference type="STRING" id="638303.Thal_0102"/>
<sequence length="421" mass="49097">MMWCVLLTLLYSLGWSISLEETLRRAVSYNPQIQAQRYHLEASRYQLFAEKSLYLPEIFINGQLVHQSEAQSFFIPILQFTQQVQSTKRNYTLWSAGIRQTLWDGGYREGAVYSAREEVSYRRYLFEEKLQEVKLEVIKAYLDTLKALRLVEVYRQQKEAIQAQYETAKAFYQKGLVAVTDVLQAKVRLSEVERTLRTAEGEYRVALANLSRLTGIKEEELTPLEEPTLQEEDRPLSYWLDMARSKRPILKALAYLTESTRSKVLQARSQFIPKLWFQGEYVYTDQNPALYPRGFFRFSLGLSVSFQGIRPYYQAMALEKEVYRLMKEQEDTLGKVELEVRSSYEKWRTSLDNLRVAEDSLALARQYYQLSKEQYANQIITQTDLLASQASLTKAEADLVIARYEHMKALYELKKAAGVLP</sequence>
<dbReference type="PANTHER" id="PTHR30026">
    <property type="entry name" value="OUTER MEMBRANE PROTEIN TOLC"/>
    <property type="match status" value="1"/>
</dbReference>
<dbReference type="GO" id="GO:0015288">
    <property type="term" value="F:porin activity"/>
    <property type="evidence" value="ECO:0007669"/>
    <property type="project" value="TreeGrafter"/>
</dbReference>
<evidence type="ECO:0000313" key="9">
    <source>
        <dbReference type="EMBL" id="ADC88739.1"/>
    </source>
</evidence>
<keyword evidence="3" id="KW-0813">Transport</keyword>
<dbReference type="GO" id="GO:1990281">
    <property type="term" value="C:efflux pump complex"/>
    <property type="evidence" value="ECO:0007669"/>
    <property type="project" value="TreeGrafter"/>
</dbReference>
<evidence type="ECO:0000256" key="2">
    <source>
        <dbReference type="ARBA" id="ARBA00007613"/>
    </source>
</evidence>
<dbReference type="eggNOG" id="COG1538">
    <property type="taxonomic scope" value="Bacteria"/>
</dbReference>
<gene>
    <name evidence="9" type="ordered locus">Thal_0102</name>
</gene>
<evidence type="ECO:0000256" key="5">
    <source>
        <dbReference type="ARBA" id="ARBA00022692"/>
    </source>
</evidence>
<comment type="subcellular location">
    <subcellularLocation>
        <location evidence="1">Cell outer membrane</location>
    </subcellularLocation>
</comment>
<keyword evidence="5" id="KW-0812">Transmembrane</keyword>
<dbReference type="EMBL" id="CP001931">
    <property type="protein sequence ID" value="ADC88739.1"/>
    <property type="molecule type" value="Genomic_DNA"/>
</dbReference>
<evidence type="ECO:0000313" key="10">
    <source>
        <dbReference type="Proteomes" id="UP000002043"/>
    </source>
</evidence>